<comment type="caution">
    <text evidence="3">The sequence shown here is derived from an EMBL/GenBank/DDBJ whole genome shotgun (WGS) entry which is preliminary data.</text>
</comment>
<organism evidence="3 4">
    <name type="scientific">Polarella glacialis</name>
    <name type="common">Dinoflagellate</name>
    <dbReference type="NCBI Taxonomy" id="89957"/>
    <lineage>
        <taxon>Eukaryota</taxon>
        <taxon>Sar</taxon>
        <taxon>Alveolata</taxon>
        <taxon>Dinophyceae</taxon>
        <taxon>Suessiales</taxon>
        <taxon>Suessiaceae</taxon>
        <taxon>Polarella</taxon>
    </lineage>
</organism>
<proteinExistence type="predicted"/>
<evidence type="ECO:0000313" key="3">
    <source>
        <dbReference type="EMBL" id="CAE8604422.1"/>
    </source>
</evidence>
<gene>
    <name evidence="3" type="ORF">PGLA1383_LOCUS22584</name>
</gene>
<keyword evidence="4" id="KW-1185">Reference proteome</keyword>
<protein>
    <submittedName>
        <fullName evidence="3">Uncharacterized protein</fullName>
    </submittedName>
</protein>
<evidence type="ECO:0000256" key="2">
    <source>
        <dbReference type="SAM" id="Phobius"/>
    </source>
</evidence>
<dbReference type="AlphaFoldDB" id="A0A813ESW4"/>
<dbReference type="Proteomes" id="UP000654075">
    <property type="component" value="Unassembled WGS sequence"/>
</dbReference>
<dbReference type="EMBL" id="CAJNNV010016427">
    <property type="protein sequence ID" value="CAE8604422.1"/>
    <property type="molecule type" value="Genomic_DNA"/>
</dbReference>
<evidence type="ECO:0000256" key="1">
    <source>
        <dbReference type="SAM" id="MobiDB-lite"/>
    </source>
</evidence>
<feature type="compositionally biased region" description="Basic residues" evidence="1">
    <location>
        <begin position="78"/>
        <end position="91"/>
    </location>
</feature>
<feature type="region of interest" description="Disordered" evidence="1">
    <location>
        <begin position="46"/>
        <end position="91"/>
    </location>
</feature>
<keyword evidence="2" id="KW-0812">Transmembrane</keyword>
<feature type="compositionally biased region" description="Basic and acidic residues" evidence="1">
    <location>
        <begin position="57"/>
        <end position="70"/>
    </location>
</feature>
<accession>A0A813ESW4</accession>
<feature type="transmembrane region" description="Helical" evidence="2">
    <location>
        <begin position="100"/>
        <end position="120"/>
    </location>
</feature>
<evidence type="ECO:0000313" key="4">
    <source>
        <dbReference type="Proteomes" id="UP000654075"/>
    </source>
</evidence>
<name>A0A813ESW4_POLGL</name>
<sequence length="157" mass="17109">MPGNTGHVQTASDVARMERLAAAEARASKVKQKRSPEAMVTKLAAMSDAAEQRNGMRKNERKRDILKTEQRQQLSNHKAGKVSKRPAGKVCKKTPEGEEVLSLLLLLGLSFLLLGLIRVINTGREDASPHCCCGCCFCCCCSHLYDSILAGPSHLCE</sequence>
<keyword evidence="2" id="KW-0472">Membrane</keyword>
<reference evidence="3" key="1">
    <citation type="submission" date="2021-02" db="EMBL/GenBank/DDBJ databases">
        <authorList>
            <person name="Dougan E. K."/>
            <person name="Rhodes N."/>
            <person name="Thang M."/>
            <person name="Chan C."/>
        </authorList>
    </citation>
    <scope>NUCLEOTIDE SEQUENCE</scope>
</reference>
<keyword evidence="2" id="KW-1133">Transmembrane helix</keyword>